<evidence type="ECO:0000313" key="2">
    <source>
        <dbReference type="EMBL" id="SIR55717.1"/>
    </source>
</evidence>
<dbReference type="EMBL" id="FTMD01000020">
    <property type="protein sequence ID" value="SIR55717.1"/>
    <property type="molecule type" value="Genomic_DNA"/>
</dbReference>
<reference evidence="3" key="1">
    <citation type="submission" date="2017-01" db="EMBL/GenBank/DDBJ databases">
        <authorList>
            <person name="Varghese N."/>
            <person name="Submissions S."/>
        </authorList>
    </citation>
    <scope>NUCLEOTIDE SEQUENCE [LARGE SCALE GENOMIC DNA]</scope>
    <source>
        <strain evidence="3">ATCC 51758</strain>
    </source>
</reference>
<keyword evidence="3" id="KW-1185">Reference proteome</keyword>
<name>A0A1N7BWH6_9RHOO</name>
<protein>
    <submittedName>
        <fullName evidence="2">Type II secretion system (T2SS), protein M subtype b</fullName>
    </submittedName>
</protein>
<feature type="transmembrane region" description="Helical" evidence="1">
    <location>
        <begin position="20"/>
        <end position="41"/>
    </location>
</feature>
<dbReference type="STRING" id="34027.SAMN05421829_12019"/>
<organism evidence="2 3">
    <name type="scientific">Aromatoleum tolulyticum</name>
    <dbReference type="NCBI Taxonomy" id="34027"/>
    <lineage>
        <taxon>Bacteria</taxon>
        <taxon>Pseudomonadati</taxon>
        <taxon>Pseudomonadota</taxon>
        <taxon>Betaproteobacteria</taxon>
        <taxon>Rhodocyclales</taxon>
        <taxon>Rhodocyclaceae</taxon>
        <taxon>Aromatoleum</taxon>
    </lineage>
</organism>
<dbReference type="InterPro" id="IPR034756">
    <property type="entry name" value="T2SSM_b"/>
</dbReference>
<accession>A0A1N7BWH6</accession>
<keyword evidence="1" id="KW-0812">Transmembrane</keyword>
<dbReference type="RefSeq" id="WP_076604123.1">
    <property type="nucleotide sequence ID" value="NZ_FTMD01000020.1"/>
</dbReference>
<proteinExistence type="predicted"/>
<evidence type="ECO:0000313" key="3">
    <source>
        <dbReference type="Proteomes" id="UP000186819"/>
    </source>
</evidence>
<sequence length="182" mass="19731">MRIHKLTFHEAVRRLGLPGLGGAVLLAAAAGWAVLVVMPGIESRERAEQHMLRAQAQAAAVLRGEVQVTQPPARQLDDFYAGLPAQPAATSAIDGLYAAADAEKISLARGEYALAVEQGANMARYQILLPVRGSYAQLRRFIDTAIAKVPGLSVEDLDVERKAVSDTELEGRIRMTLYLSRR</sequence>
<dbReference type="AlphaFoldDB" id="A0A1N7BWH6"/>
<gene>
    <name evidence="2" type="ORF">SAMN05421829_12019</name>
</gene>
<evidence type="ECO:0000256" key="1">
    <source>
        <dbReference type="SAM" id="Phobius"/>
    </source>
</evidence>
<dbReference type="Pfam" id="PF10741">
    <property type="entry name" value="T2SSM_b"/>
    <property type="match status" value="1"/>
</dbReference>
<keyword evidence="1" id="KW-0472">Membrane</keyword>
<dbReference type="Proteomes" id="UP000186819">
    <property type="component" value="Unassembled WGS sequence"/>
</dbReference>
<keyword evidence="1" id="KW-1133">Transmembrane helix</keyword>
<dbReference type="OrthoDB" id="9096701at2"/>